<reference evidence="2 3" key="1">
    <citation type="journal article" date="2022" name="bioRxiv">
        <title>Genomics of Preaxostyla Flagellates Illuminates Evolutionary Transitions and the Path Towards Mitochondrial Loss.</title>
        <authorList>
            <person name="Novak L.V.F."/>
            <person name="Treitli S.C."/>
            <person name="Pyrih J."/>
            <person name="Halakuc P."/>
            <person name="Pipaliya S.V."/>
            <person name="Vacek V."/>
            <person name="Brzon O."/>
            <person name="Soukal P."/>
            <person name="Eme L."/>
            <person name="Dacks J.B."/>
            <person name="Karnkowska A."/>
            <person name="Elias M."/>
            <person name="Hampl V."/>
        </authorList>
    </citation>
    <scope>NUCLEOTIDE SEQUENCE [LARGE SCALE GENOMIC DNA]</scope>
    <source>
        <strain evidence="2">NAU3</strain>
        <tissue evidence="2">Gut</tissue>
    </source>
</reference>
<dbReference type="EMBL" id="JARBJD010000004">
    <property type="protein sequence ID" value="KAK2963883.1"/>
    <property type="molecule type" value="Genomic_DNA"/>
</dbReference>
<comment type="caution">
    <text evidence="2">The sequence shown here is derived from an EMBL/GenBank/DDBJ whole genome shotgun (WGS) entry which is preliminary data.</text>
</comment>
<keyword evidence="1" id="KW-0812">Transmembrane</keyword>
<feature type="transmembrane region" description="Helical" evidence="1">
    <location>
        <begin position="131"/>
        <end position="150"/>
    </location>
</feature>
<evidence type="ECO:0000313" key="2">
    <source>
        <dbReference type="EMBL" id="KAK2963883.1"/>
    </source>
</evidence>
<sequence>MSVDESVNNAISVLSQISPSRTLSFEEQRTLILSLTDISTQIQSSILLAQTVQKTLGDPNLQEHSLVSVLTLSISLPDQTIQRLVIDILRNLMRWSGSAAVLKSGLILVTIEAVKPHHVPFSESPLHKSMLSLVSAGMSMYLYWGIISMINQITQSFSMFIEQSMSIALKLEPYLQILLRTNEIALMEDYGEEMDSIMMVLVDLSQVSQKITDMLDAIGFWEKHSDYLIHVEKHQTLGTYMDRLSRSRSEIVLEEEKQYFSNTKLQTVRHLRMVTYGMTDILEAIALEFGGPSRFIEWNRRVWMILNRFGANVGSRNG</sequence>
<accession>A0ABQ9YJG7</accession>
<dbReference type="Proteomes" id="UP001281761">
    <property type="component" value="Unassembled WGS sequence"/>
</dbReference>
<organism evidence="2 3">
    <name type="scientific">Blattamonas nauphoetae</name>
    <dbReference type="NCBI Taxonomy" id="2049346"/>
    <lineage>
        <taxon>Eukaryota</taxon>
        <taxon>Metamonada</taxon>
        <taxon>Preaxostyla</taxon>
        <taxon>Oxymonadida</taxon>
        <taxon>Blattamonas</taxon>
    </lineage>
</organism>
<gene>
    <name evidence="2" type="ORF">BLNAU_960</name>
</gene>
<keyword evidence="3" id="KW-1185">Reference proteome</keyword>
<proteinExistence type="predicted"/>
<name>A0ABQ9YJG7_9EUKA</name>
<protein>
    <submittedName>
        <fullName evidence="2">Uncharacterized protein</fullName>
    </submittedName>
</protein>
<keyword evidence="1" id="KW-0472">Membrane</keyword>
<keyword evidence="1" id="KW-1133">Transmembrane helix</keyword>
<feature type="transmembrane region" description="Helical" evidence="1">
    <location>
        <begin position="92"/>
        <end position="111"/>
    </location>
</feature>
<evidence type="ECO:0000313" key="3">
    <source>
        <dbReference type="Proteomes" id="UP001281761"/>
    </source>
</evidence>
<evidence type="ECO:0000256" key="1">
    <source>
        <dbReference type="SAM" id="Phobius"/>
    </source>
</evidence>